<dbReference type="Pfam" id="PF19614">
    <property type="entry name" value="DUF6119"/>
    <property type="match status" value="1"/>
</dbReference>
<sequence length="197" mass="21431">MSAELPTPPRPVRADARSGDSAPRGRRVSGRPLPAVPPQHRPPEGRPLDAEHPLLPELEHRLAVALGGDDRFGPLATCWPSPAAAHAAVTKSFYTNNVGGLGPLRPAPGPDIACITGRFARIVPAMRVSELRDSRLMPCADEHGQRLLTGPIPLDRWIVFETEVDGRAYRLHQGQWYEVERCRRAAGAVRYAQPGIG</sequence>
<feature type="compositionally biased region" description="Pro residues" evidence="1">
    <location>
        <begin position="1"/>
        <end position="11"/>
    </location>
</feature>
<dbReference type="EMBL" id="BMRG01000008">
    <property type="protein sequence ID" value="GGP64990.1"/>
    <property type="molecule type" value="Genomic_DNA"/>
</dbReference>
<gene>
    <name evidence="2" type="ORF">GCM10010185_42070</name>
</gene>
<name>A0A918EEF3_9PSEU</name>
<keyword evidence="3" id="KW-1185">Reference proteome</keyword>
<evidence type="ECO:0000256" key="1">
    <source>
        <dbReference type="SAM" id="MobiDB-lite"/>
    </source>
</evidence>
<dbReference type="NCBIfam" id="TIGR04141">
    <property type="entry name" value="TIGR04141 family sporadically distributed protein"/>
    <property type="match status" value="1"/>
</dbReference>
<accession>A0A918EEF3</accession>
<reference evidence="2" key="1">
    <citation type="journal article" date="2014" name="Int. J. Syst. Evol. Microbiol.">
        <title>Complete genome sequence of Corynebacterium casei LMG S-19264T (=DSM 44701T), isolated from a smear-ripened cheese.</title>
        <authorList>
            <consortium name="US DOE Joint Genome Institute (JGI-PGF)"/>
            <person name="Walter F."/>
            <person name="Albersmeier A."/>
            <person name="Kalinowski J."/>
            <person name="Ruckert C."/>
        </authorList>
    </citation>
    <scope>NUCLEOTIDE SEQUENCE</scope>
    <source>
        <strain evidence="2">JCM 3313</strain>
    </source>
</reference>
<feature type="compositionally biased region" description="Basic and acidic residues" evidence="1">
    <location>
        <begin position="41"/>
        <end position="51"/>
    </location>
</feature>
<reference evidence="2" key="2">
    <citation type="submission" date="2020-09" db="EMBL/GenBank/DDBJ databases">
        <authorList>
            <person name="Sun Q."/>
            <person name="Ohkuma M."/>
        </authorList>
    </citation>
    <scope>NUCLEOTIDE SEQUENCE</scope>
    <source>
        <strain evidence="2">JCM 3313</strain>
    </source>
</reference>
<proteinExistence type="predicted"/>
<feature type="region of interest" description="Disordered" evidence="1">
    <location>
        <begin position="1"/>
        <end position="51"/>
    </location>
</feature>
<comment type="caution">
    <text evidence="2">The sequence shown here is derived from an EMBL/GenBank/DDBJ whole genome shotgun (WGS) entry which is preliminary data.</text>
</comment>
<protein>
    <submittedName>
        <fullName evidence="2">Uncharacterized protein</fullName>
    </submittedName>
</protein>
<dbReference type="Proteomes" id="UP000639606">
    <property type="component" value="Unassembled WGS sequence"/>
</dbReference>
<dbReference type="AlphaFoldDB" id="A0A918EEF3"/>
<organism evidence="2 3">
    <name type="scientific">Saccharothrix coeruleofusca</name>
    <dbReference type="NCBI Taxonomy" id="33919"/>
    <lineage>
        <taxon>Bacteria</taxon>
        <taxon>Bacillati</taxon>
        <taxon>Actinomycetota</taxon>
        <taxon>Actinomycetes</taxon>
        <taxon>Pseudonocardiales</taxon>
        <taxon>Pseudonocardiaceae</taxon>
        <taxon>Saccharothrix</taxon>
    </lineage>
</organism>
<dbReference type="InterPro" id="IPR026487">
    <property type="entry name" value="CHP04141"/>
</dbReference>
<evidence type="ECO:0000313" key="3">
    <source>
        <dbReference type="Proteomes" id="UP000639606"/>
    </source>
</evidence>
<dbReference type="RefSeq" id="WP_189225003.1">
    <property type="nucleotide sequence ID" value="NZ_BMRG01000008.1"/>
</dbReference>
<evidence type="ECO:0000313" key="2">
    <source>
        <dbReference type="EMBL" id="GGP64990.1"/>
    </source>
</evidence>